<dbReference type="EMBL" id="QBKP01000010">
    <property type="protein sequence ID" value="PTX48291.1"/>
    <property type="molecule type" value="Genomic_DNA"/>
</dbReference>
<dbReference type="Pfam" id="PF03626">
    <property type="entry name" value="COX4_pro"/>
    <property type="match status" value="1"/>
</dbReference>
<dbReference type="GO" id="GO:0005886">
    <property type="term" value="C:plasma membrane"/>
    <property type="evidence" value="ECO:0007669"/>
    <property type="project" value="UniProtKB-SubCell"/>
</dbReference>
<protein>
    <submittedName>
        <fullName evidence="7">Cytochrome c oxidase subunit IV</fullName>
    </submittedName>
</protein>
<evidence type="ECO:0000256" key="6">
    <source>
        <dbReference type="SAM" id="Phobius"/>
    </source>
</evidence>
<sequence length="81" mass="8499">MSVTRAWAWLIALTATSTAVAATGLSGRWLALVVLALAWAKAELILNRYLHLAQAPNIARGFALGLALFMLALTGLAVAIP</sequence>
<keyword evidence="8" id="KW-1185">Reference proteome</keyword>
<evidence type="ECO:0000256" key="1">
    <source>
        <dbReference type="ARBA" id="ARBA00004651"/>
    </source>
</evidence>
<proteinExistence type="predicted"/>
<dbReference type="RefSeq" id="WP_108129646.1">
    <property type="nucleotide sequence ID" value="NZ_QBKP01000010.1"/>
</dbReference>
<keyword evidence="3 6" id="KW-0812">Transmembrane</keyword>
<keyword evidence="2" id="KW-1003">Cell membrane</keyword>
<feature type="transmembrane region" description="Helical" evidence="6">
    <location>
        <begin position="31"/>
        <end position="50"/>
    </location>
</feature>
<organism evidence="7 8">
    <name type="scientific">Gemmobacter caeni</name>
    <dbReference type="NCBI Taxonomy" id="589035"/>
    <lineage>
        <taxon>Bacteria</taxon>
        <taxon>Pseudomonadati</taxon>
        <taxon>Pseudomonadota</taxon>
        <taxon>Alphaproteobacteria</taxon>
        <taxon>Rhodobacterales</taxon>
        <taxon>Paracoccaceae</taxon>
        <taxon>Gemmobacter</taxon>
    </lineage>
</organism>
<accession>A0A2T6AWX7</accession>
<name>A0A2T6AWX7_9RHOB</name>
<evidence type="ECO:0000256" key="4">
    <source>
        <dbReference type="ARBA" id="ARBA00022989"/>
    </source>
</evidence>
<evidence type="ECO:0000313" key="7">
    <source>
        <dbReference type="EMBL" id="PTX48291.1"/>
    </source>
</evidence>
<comment type="subcellular location">
    <subcellularLocation>
        <location evidence="1">Cell membrane</location>
        <topology evidence="1">Multi-pass membrane protein</topology>
    </subcellularLocation>
</comment>
<dbReference type="AlphaFoldDB" id="A0A2T6AWX7"/>
<reference evidence="7 8" key="1">
    <citation type="submission" date="2018-04" db="EMBL/GenBank/DDBJ databases">
        <title>Genomic Encyclopedia of Archaeal and Bacterial Type Strains, Phase II (KMG-II): from individual species to whole genera.</title>
        <authorList>
            <person name="Goeker M."/>
        </authorList>
    </citation>
    <scope>NUCLEOTIDE SEQUENCE [LARGE SCALE GENOMIC DNA]</scope>
    <source>
        <strain evidence="7 8">DSM 21823</strain>
    </source>
</reference>
<dbReference type="Proteomes" id="UP000244224">
    <property type="component" value="Unassembled WGS sequence"/>
</dbReference>
<feature type="transmembrane region" description="Helical" evidence="6">
    <location>
        <begin position="62"/>
        <end position="80"/>
    </location>
</feature>
<keyword evidence="5 6" id="KW-0472">Membrane</keyword>
<evidence type="ECO:0000256" key="5">
    <source>
        <dbReference type="ARBA" id="ARBA00023136"/>
    </source>
</evidence>
<comment type="caution">
    <text evidence="7">The sequence shown here is derived from an EMBL/GenBank/DDBJ whole genome shotgun (WGS) entry which is preliminary data.</text>
</comment>
<keyword evidence="4 6" id="KW-1133">Transmembrane helix</keyword>
<evidence type="ECO:0000313" key="8">
    <source>
        <dbReference type="Proteomes" id="UP000244224"/>
    </source>
</evidence>
<evidence type="ECO:0000256" key="2">
    <source>
        <dbReference type="ARBA" id="ARBA00022475"/>
    </source>
</evidence>
<gene>
    <name evidence="7" type="ORF">C8N34_110151</name>
</gene>
<evidence type="ECO:0000256" key="3">
    <source>
        <dbReference type="ARBA" id="ARBA00022692"/>
    </source>
</evidence>
<dbReference type="InterPro" id="IPR005171">
    <property type="entry name" value="Cyt_c_oxidase_su4_prok"/>
</dbReference>